<keyword evidence="4" id="KW-1185">Reference proteome</keyword>
<evidence type="ECO:0000256" key="1">
    <source>
        <dbReference type="ARBA" id="ARBA00023002"/>
    </source>
</evidence>
<name>A0ABS1HMC7_9BACT</name>
<comment type="caution">
    <text evidence="3">The sequence shown here is derived from an EMBL/GenBank/DDBJ whole genome shotgun (WGS) entry which is preliminary data.</text>
</comment>
<dbReference type="Gene3D" id="3.40.50.360">
    <property type="match status" value="1"/>
</dbReference>
<protein>
    <submittedName>
        <fullName evidence="3">NAD(P)H-dependent oxidoreductase</fullName>
    </submittedName>
</protein>
<dbReference type="InterPro" id="IPR003680">
    <property type="entry name" value="Flavodoxin_fold"/>
</dbReference>
<dbReference type="RefSeq" id="WP_200466052.1">
    <property type="nucleotide sequence ID" value="NZ_JAENRR010000043.1"/>
</dbReference>
<accession>A0ABS1HMC7</accession>
<dbReference type="Proteomes" id="UP000605676">
    <property type="component" value="Unassembled WGS sequence"/>
</dbReference>
<reference evidence="3 4" key="1">
    <citation type="submission" date="2021-01" db="EMBL/GenBank/DDBJ databases">
        <title>Carboxyliciviraga sp.nov., isolated from coastal sediments.</title>
        <authorList>
            <person name="Lu D."/>
            <person name="Zhang T."/>
        </authorList>
    </citation>
    <scope>NUCLEOTIDE SEQUENCE [LARGE SCALE GENOMIC DNA]</scope>
    <source>
        <strain evidence="3 4">N1Y132</strain>
    </source>
</reference>
<dbReference type="InterPro" id="IPR029039">
    <property type="entry name" value="Flavoprotein-like_sf"/>
</dbReference>
<dbReference type="InterPro" id="IPR046980">
    <property type="entry name" value="KefG/KefF"/>
</dbReference>
<organism evidence="3 4">
    <name type="scientific">Carboxylicivirga marina</name>
    <dbReference type="NCBI Taxonomy" id="2800988"/>
    <lineage>
        <taxon>Bacteria</taxon>
        <taxon>Pseudomonadati</taxon>
        <taxon>Bacteroidota</taxon>
        <taxon>Bacteroidia</taxon>
        <taxon>Marinilabiliales</taxon>
        <taxon>Marinilabiliaceae</taxon>
        <taxon>Carboxylicivirga</taxon>
    </lineage>
</organism>
<dbReference type="PANTHER" id="PTHR47307:SF1">
    <property type="entry name" value="GLUTATHIONE-REGULATED POTASSIUM-EFFLUX SYSTEM ANCILLARY PROTEIN KEFG"/>
    <property type="match status" value="1"/>
</dbReference>
<feature type="domain" description="Flavodoxin-like fold" evidence="2">
    <location>
        <begin position="2"/>
        <end position="169"/>
    </location>
</feature>
<evidence type="ECO:0000259" key="2">
    <source>
        <dbReference type="Pfam" id="PF02525"/>
    </source>
</evidence>
<evidence type="ECO:0000313" key="4">
    <source>
        <dbReference type="Proteomes" id="UP000605676"/>
    </source>
</evidence>
<dbReference type="PANTHER" id="PTHR47307">
    <property type="entry name" value="GLUTATHIONE-REGULATED POTASSIUM-EFFLUX SYSTEM ANCILLARY PROTEIN KEFG"/>
    <property type="match status" value="1"/>
</dbReference>
<evidence type="ECO:0000313" key="3">
    <source>
        <dbReference type="EMBL" id="MBK3518834.1"/>
    </source>
</evidence>
<dbReference type="SUPFAM" id="SSF52218">
    <property type="entry name" value="Flavoproteins"/>
    <property type="match status" value="1"/>
</dbReference>
<keyword evidence="1" id="KW-0560">Oxidoreductase</keyword>
<proteinExistence type="predicted"/>
<dbReference type="EMBL" id="JAENRR010000043">
    <property type="protein sequence ID" value="MBK3518834.1"/>
    <property type="molecule type" value="Genomic_DNA"/>
</dbReference>
<sequence>MKKVLIIYAHPTEHKSRVNKHLVGALSDVRNVTVNNLYERYPDFYIDVKYEQGLLLKHDVIIWHHPFYWYSAPSLLKEWFDLVLEHGFAYGREGNALEGKIALNCITTGGSESTYETGGLNRFRVSDFLLPFDQSANLCKMKYLEPFVIHGVHLLSDKEIMEYTTKYRTLIDSLAK</sequence>
<gene>
    <name evidence="3" type="ORF">JIV24_15915</name>
</gene>
<dbReference type="Pfam" id="PF02525">
    <property type="entry name" value="Flavodoxin_2"/>
    <property type="match status" value="1"/>
</dbReference>